<proteinExistence type="predicted"/>
<dbReference type="EMBL" id="CP058561">
    <property type="protein sequence ID" value="QUH27746.1"/>
    <property type="molecule type" value="Genomic_DNA"/>
</dbReference>
<gene>
    <name evidence="1" type="ORF">HYG85_01965</name>
</gene>
<name>A0A8J8SAX3_9FIRM</name>
<dbReference type="Proteomes" id="UP000677305">
    <property type="component" value="Chromosome"/>
</dbReference>
<accession>A0A8J8SAX3</accession>
<sequence length="79" mass="9094">MKDARKNKWNECMLCIERVNKYASYENLAEEIVEDAINDIKKLIDPSESLSAVAKACLLSSGHEWAKEIINTRYLTVYL</sequence>
<keyword evidence="2" id="KW-1185">Reference proteome</keyword>
<dbReference type="KEGG" id="vgu:HYG85_01965"/>
<dbReference type="AlphaFoldDB" id="A0A8J8SAX3"/>
<evidence type="ECO:0000313" key="1">
    <source>
        <dbReference type="EMBL" id="QUH27746.1"/>
    </source>
</evidence>
<organism evidence="1 2">
    <name type="scientific">Vallitalea guaymasensis</name>
    <dbReference type="NCBI Taxonomy" id="1185412"/>
    <lineage>
        <taxon>Bacteria</taxon>
        <taxon>Bacillati</taxon>
        <taxon>Bacillota</taxon>
        <taxon>Clostridia</taxon>
        <taxon>Lachnospirales</taxon>
        <taxon>Vallitaleaceae</taxon>
        <taxon>Vallitalea</taxon>
    </lineage>
</organism>
<protein>
    <submittedName>
        <fullName evidence="1">Uncharacterized protein</fullName>
    </submittedName>
</protein>
<evidence type="ECO:0000313" key="2">
    <source>
        <dbReference type="Proteomes" id="UP000677305"/>
    </source>
</evidence>
<dbReference type="RefSeq" id="WP_212692062.1">
    <property type="nucleotide sequence ID" value="NZ_CP058561.1"/>
</dbReference>
<reference evidence="1 2" key="1">
    <citation type="submission" date="2020-07" db="EMBL/GenBank/DDBJ databases">
        <title>Vallitalea guaymasensis genome.</title>
        <authorList>
            <person name="Postec A."/>
        </authorList>
    </citation>
    <scope>NUCLEOTIDE SEQUENCE [LARGE SCALE GENOMIC DNA]</scope>
    <source>
        <strain evidence="1 2">Ra1766G1</strain>
    </source>
</reference>